<proteinExistence type="predicted"/>
<keyword evidence="2" id="KW-0378">Hydrolase</keyword>
<dbReference type="SUPFAM" id="SSF56281">
    <property type="entry name" value="Metallo-hydrolase/oxidoreductase"/>
    <property type="match status" value="1"/>
</dbReference>
<dbReference type="InterPro" id="IPR036866">
    <property type="entry name" value="RibonucZ/Hydroxyglut_hydro"/>
</dbReference>
<dbReference type="PANTHER" id="PTHR43694:SF1">
    <property type="entry name" value="RIBONUCLEASE J"/>
    <property type="match status" value="1"/>
</dbReference>
<dbReference type="Gene3D" id="3.60.15.10">
    <property type="entry name" value="Ribonuclease Z/Hydroxyacylglutathione hydrolase-like"/>
    <property type="match status" value="2"/>
</dbReference>
<dbReference type="EMBL" id="MT631472">
    <property type="protein sequence ID" value="QNO51551.1"/>
    <property type="molecule type" value="Genomic_DNA"/>
</dbReference>
<sequence length="465" mass="53584">MNITVLGGHKEIGGNKILVEHKGTKILLDFGMSFSQAGKYFSEFLQPRKCASLTDFFEFGLLPQIKGIYREDYLSHMNMAKEEKEVDGVFITHAHADHAQYIHFLRFDIPIYCTRATEVILRVLEETGSNPLSEFITACEAFTFYTNRKGTLSRVTRKNTDFVHVRDIEVMEAYQKVKVGSLEVELVPVDHSLPGACGYIIYSDAGNLVYTGDIRFHGSNQELSKEFVKRAKAARPRWLLSEGTRIDSKEKDSEEGVKRKIAEFIAESKFQLVFVEHPIRDLDRVTSIFEAAKENNRHFVVNLKLAYLINELDDLCPFSLDEVEILVPRKSWGLIDKEGIDSKLVEQDYSVWERAFINRANCITYRELRRNPAKYVVSMSLWELNQLTDIKPSSDAIWIKSSCEPFCDEMELDEERKRNWLDHFKIKEYFAHASGHASGDEIRAMIKAINPEELIPIHTEHPKLF</sequence>
<dbReference type="Pfam" id="PF07521">
    <property type="entry name" value="RMMBL"/>
    <property type="match status" value="1"/>
</dbReference>
<dbReference type="GO" id="GO:0016787">
    <property type="term" value="F:hydrolase activity"/>
    <property type="evidence" value="ECO:0007669"/>
    <property type="project" value="UniProtKB-KW"/>
</dbReference>
<dbReference type="Pfam" id="PF12706">
    <property type="entry name" value="Lactamase_B_2"/>
    <property type="match status" value="1"/>
</dbReference>
<gene>
    <name evidence="2" type="primary">rnj</name>
    <name evidence="2" type="ORF">JNAIMGOO_00018</name>
</gene>
<organism evidence="2">
    <name type="scientific">Candidatus Methanophagaceae archaeon ANME-1 ERB6</name>
    <dbReference type="NCBI Taxonomy" id="2759912"/>
    <lineage>
        <taxon>Archaea</taxon>
        <taxon>Methanobacteriati</taxon>
        <taxon>Methanobacteriota</taxon>
        <taxon>Stenosarchaea group</taxon>
        <taxon>Methanomicrobia</taxon>
        <taxon>Candidatus Methanophagales</taxon>
        <taxon>Candidatus Methanophagaceae</taxon>
    </lineage>
</organism>
<feature type="domain" description="Metallo-beta-lactamase" evidence="1">
    <location>
        <begin position="13"/>
        <end position="269"/>
    </location>
</feature>
<dbReference type="PANTHER" id="PTHR43694">
    <property type="entry name" value="RIBONUCLEASE J"/>
    <property type="match status" value="1"/>
</dbReference>
<evidence type="ECO:0000259" key="1">
    <source>
        <dbReference type="SMART" id="SM00849"/>
    </source>
</evidence>
<dbReference type="InterPro" id="IPR001279">
    <property type="entry name" value="Metallo-B-lactamas"/>
</dbReference>
<evidence type="ECO:0000313" key="2">
    <source>
        <dbReference type="EMBL" id="QNO51551.1"/>
    </source>
</evidence>
<protein>
    <submittedName>
        <fullName evidence="2">Ribonuclease J</fullName>
        <ecNumber evidence="2">3.1.-.-</ecNumber>
    </submittedName>
</protein>
<dbReference type="EC" id="3.1.-.-" evidence="2"/>
<dbReference type="CDD" id="cd07732">
    <property type="entry name" value="metallo-hydrolase-like_MBL-fold"/>
    <property type="match status" value="1"/>
</dbReference>
<accession>A0A7G9YU67</accession>
<dbReference type="AlphaFoldDB" id="A0A7G9YU67"/>
<name>A0A7G9YU67_9EURY</name>
<dbReference type="SMART" id="SM00849">
    <property type="entry name" value="Lactamase_B"/>
    <property type="match status" value="1"/>
</dbReference>
<reference evidence="2" key="1">
    <citation type="submission" date="2020-06" db="EMBL/GenBank/DDBJ databases">
        <title>Unique genomic features of the anaerobic methanotrophic archaea.</title>
        <authorList>
            <person name="Chadwick G.L."/>
            <person name="Skennerton C.T."/>
            <person name="Laso-Perez R."/>
            <person name="Leu A.O."/>
            <person name="Speth D.R."/>
            <person name="Yu H."/>
            <person name="Morgan-Lang C."/>
            <person name="Hatzenpichler R."/>
            <person name="Goudeau D."/>
            <person name="Malmstrom R."/>
            <person name="Brazelton W.J."/>
            <person name="Woyke T."/>
            <person name="Hallam S.J."/>
            <person name="Tyson G.W."/>
            <person name="Wegener G."/>
            <person name="Boetius A."/>
            <person name="Orphan V."/>
        </authorList>
    </citation>
    <scope>NUCLEOTIDE SEQUENCE</scope>
</reference>
<dbReference type="InterPro" id="IPR011108">
    <property type="entry name" value="RMMBL"/>
</dbReference>